<comment type="caution">
    <text evidence="4">The sequence shown here is derived from an EMBL/GenBank/DDBJ whole genome shotgun (WGS) entry which is preliminary data.</text>
</comment>
<dbReference type="Proteomes" id="UP000294980">
    <property type="component" value="Unassembled WGS sequence"/>
</dbReference>
<dbReference type="PANTHER" id="PTHR30024:SF47">
    <property type="entry name" value="TAURINE-BINDING PERIPLASMIC PROTEIN"/>
    <property type="match status" value="1"/>
</dbReference>
<dbReference type="PROSITE" id="PS51257">
    <property type="entry name" value="PROKAR_LIPOPROTEIN"/>
    <property type="match status" value="1"/>
</dbReference>
<keyword evidence="3" id="KW-0732">Signal</keyword>
<comment type="similarity">
    <text evidence="2">Belongs to the bacterial solute-binding protein SsuA/TauA family.</text>
</comment>
<dbReference type="SUPFAM" id="SSF53850">
    <property type="entry name" value="Periplasmic binding protein-like II"/>
    <property type="match status" value="1"/>
</dbReference>
<dbReference type="GO" id="GO:0042597">
    <property type="term" value="C:periplasmic space"/>
    <property type="evidence" value="ECO:0007669"/>
    <property type="project" value="UniProtKB-SubCell"/>
</dbReference>
<dbReference type="AlphaFoldDB" id="A0A4R2KQJ5"/>
<comment type="subcellular location">
    <subcellularLocation>
        <location evidence="1">Periplasm</location>
    </subcellularLocation>
</comment>
<organism evidence="4 5">
    <name type="scientific">Chromatocurvus halotolerans</name>
    <dbReference type="NCBI Taxonomy" id="1132028"/>
    <lineage>
        <taxon>Bacteria</taxon>
        <taxon>Pseudomonadati</taxon>
        <taxon>Pseudomonadota</taxon>
        <taxon>Gammaproteobacteria</taxon>
        <taxon>Cellvibrionales</taxon>
        <taxon>Halieaceae</taxon>
        <taxon>Chromatocurvus</taxon>
    </lineage>
</organism>
<sequence length="313" mass="33253">MRRGSLAALLLLLLLSGCAEEPLKVGIRSWIGYDVIPMARQWGWIGPEVELIPRESAAESLSGLASGELQAACLTLDEVIRGLDQGLSLTIVAVMNVSSGADSLLVRPGINSVADLRGARIALQTSGANMLMLTAALASGGLALSDIELVEATPADLPGLWEAGDIAAVATYEPHARALRNIGAVTLLSSRDTPELIFDVIAVRSDAVKTRKKALANLVSAILRAQSHVHDNPVDTVYRLASLRGNPVWVTEEELRHVVIPTLDRQHGYFDRDSPLSAAVGRINELFVNAGVTNSPQGNAGLLDPAYLPELPE</sequence>
<evidence type="ECO:0000313" key="5">
    <source>
        <dbReference type="Proteomes" id="UP000294980"/>
    </source>
</evidence>
<evidence type="ECO:0000256" key="1">
    <source>
        <dbReference type="ARBA" id="ARBA00004418"/>
    </source>
</evidence>
<dbReference type="Pfam" id="PF13379">
    <property type="entry name" value="NMT1_2"/>
    <property type="match status" value="1"/>
</dbReference>
<dbReference type="Gene3D" id="3.40.190.10">
    <property type="entry name" value="Periplasmic binding protein-like II"/>
    <property type="match status" value="2"/>
</dbReference>
<name>A0A4R2KQJ5_9GAMM</name>
<evidence type="ECO:0000313" key="4">
    <source>
        <dbReference type="EMBL" id="TCO73206.1"/>
    </source>
</evidence>
<gene>
    <name evidence="4" type="ORF">EV688_11642</name>
</gene>
<evidence type="ECO:0000256" key="2">
    <source>
        <dbReference type="ARBA" id="ARBA00010742"/>
    </source>
</evidence>
<reference evidence="4 5" key="1">
    <citation type="submission" date="2019-03" db="EMBL/GenBank/DDBJ databases">
        <title>Genomic Encyclopedia of Type Strains, Phase IV (KMG-IV): sequencing the most valuable type-strain genomes for metagenomic binning, comparative biology and taxonomic classification.</title>
        <authorList>
            <person name="Goeker M."/>
        </authorList>
    </citation>
    <scope>NUCLEOTIDE SEQUENCE [LARGE SCALE GENOMIC DNA]</scope>
    <source>
        <strain evidence="4 5">DSM 23344</strain>
    </source>
</reference>
<evidence type="ECO:0000256" key="3">
    <source>
        <dbReference type="ARBA" id="ARBA00022729"/>
    </source>
</evidence>
<keyword evidence="5" id="KW-1185">Reference proteome</keyword>
<accession>A0A4R2KQJ5</accession>
<dbReference type="EMBL" id="SLWX01000016">
    <property type="protein sequence ID" value="TCO73206.1"/>
    <property type="molecule type" value="Genomic_DNA"/>
</dbReference>
<dbReference type="RefSeq" id="WP_165876894.1">
    <property type="nucleotide sequence ID" value="NZ_SLWX01000016.1"/>
</dbReference>
<dbReference type="PANTHER" id="PTHR30024">
    <property type="entry name" value="ALIPHATIC SULFONATES-BINDING PROTEIN-RELATED"/>
    <property type="match status" value="1"/>
</dbReference>
<proteinExistence type="inferred from homology"/>
<protein>
    <submittedName>
        <fullName evidence="4">NitT/TauT family transport system substrate-binding protein</fullName>
    </submittedName>
</protein>